<dbReference type="PANTHER" id="PTHR37195">
    <property type="entry name" value="OS01G0332900 PROTEIN"/>
    <property type="match status" value="1"/>
</dbReference>
<gene>
    <name evidence="2" type="ORF">TEA_021860</name>
</gene>
<dbReference type="PANTHER" id="PTHR37195:SF2">
    <property type="entry name" value="NUCLEOLIN-LIKE"/>
    <property type="match status" value="1"/>
</dbReference>
<dbReference type="Proteomes" id="UP000306102">
    <property type="component" value="Unassembled WGS sequence"/>
</dbReference>
<keyword evidence="3" id="KW-1185">Reference proteome</keyword>
<comment type="caution">
    <text evidence="2">The sequence shown here is derived from an EMBL/GenBank/DDBJ whole genome shotgun (WGS) entry which is preliminary data.</text>
</comment>
<organism evidence="2 3">
    <name type="scientific">Camellia sinensis var. sinensis</name>
    <name type="common">China tea</name>
    <dbReference type="NCBI Taxonomy" id="542762"/>
    <lineage>
        <taxon>Eukaryota</taxon>
        <taxon>Viridiplantae</taxon>
        <taxon>Streptophyta</taxon>
        <taxon>Embryophyta</taxon>
        <taxon>Tracheophyta</taxon>
        <taxon>Spermatophyta</taxon>
        <taxon>Magnoliopsida</taxon>
        <taxon>eudicotyledons</taxon>
        <taxon>Gunneridae</taxon>
        <taxon>Pentapetalae</taxon>
        <taxon>asterids</taxon>
        <taxon>Ericales</taxon>
        <taxon>Theaceae</taxon>
        <taxon>Camellia</taxon>
    </lineage>
</organism>
<proteinExistence type="predicted"/>
<sequence length="127" mass="14057">MGTEYLVRPLARVEDEEDANDFEPEENGDGEDFDEEDEDNDEDGAGGKVDNTTAFQFVESITAASGDSIISSIPRTMQQTSPQNMCTKSKNYIPDATNCCYWNSLEKIEEISYALNGAHSKKFHGST</sequence>
<evidence type="ECO:0000313" key="3">
    <source>
        <dbReference type="Proteomes" id="UP000306102"/>
    </source>
</evidence>
<feature type="region of interest" description="Disordered" evidence="1">
    <location>
        <begin position="1"/>
        <end position="51"/>
    </location>
</feature>
<reference evidence="2 3" key="1">
    <citation type="journal article" date="2018" name="Proc. Natl. Acad. Sci. U.S.A.">
        <title>Draft genome sequence of Camellia sinensis var. sinensis provides insights into the evolution of the tea genome and tea quality.</title>
        <authorList>
            <person name="Wei C."/>
            <person name="Yang H."/>
            <person name="Wang S."/>
            <person name="Zhao J."/>
            <person name="Liu C."/>
            <person name="Gao L."/>
            <person name="Xia E."/>
            <person name="Lu Y."/>
            <person name="Tai Y."/>
            <person name="She G."/>
            <person name="Sun J."/>
            <person name="Cao H."/>
            <person name="Tong W."/>
            <person name="Gao Q."/>
            <person name="Li Y."/>
            <person name="Deng W."/>
            <person name="Jiang X."/>
            <person name="Wang W."/>
            <person name="Chen Q."/>
            <person name="Zhang S."/>
            <person name="Li H."/>
            <person name="Wu J."/>
            <person name="Wang P."/>
            <person name="Li P."/>
            <person name="Shi C."/>
            <person name="Zheng F."/>
            <person name="Jian J."/>
            <person name="Huang B."/>
            <person name="Shan D."/>
            <person name="Shi M."/>
            <person name="Fang C."/>
            <person name="Yue Y."/>
            <person name="Li F."/>
            <person name="Li D."/>
            <person name="Wei S."/>
            <person name="Han B."/>
            <person name="Jiang C."/>
            <person name="Yin Y."/>
            <person name="Xia T."/>
            <person name="Zhang Z."/>
            <person name="Bennetzen J.L."/>
            <person name="Zhao S."/>
            <person name="Wan X."/>
        </authorList>
    </citation>
    <scope>NUCLEOTIDE SEQUENCE [LARGE SCALE GENOMIC DNA]</scope>
    <source>
        <strain evidence="3">cv. Shuchazao</strain>
        <tissue evidence="2">Leaf</tissue>
    </source>
</reference>
<dbReference type="AlphaFoldDB" id="A0A4S4EET9"/>
<evidence type="ECO:0000256" key="1">
    <source>
        <dbReference type="SAM" id="MobiDB-lite"/>
    </source>
</evidence>
<evidence type="ECO:0000313" key="2">
    <source>
        <dbReference type="EMBL" id="THG14275.1"/>
    </source>
</evidence>
<accession>A0A4S4EET9</accession>
<name>A0A4S4EET9_CAMSN</name>
<dbReference type="EMBL" id="SDRB02005473">
    <property type="protein sequence ID" value="THG14275.1"/>
    <property type="molecule type" value="Genomic_DNA"/>
</dbReference>
<feature type="compositionally biased region" description="Acidic residues" evidence="1">
    <location>
        <begin position="14"/>
        <end position="44"/>
    </location>
</feature>
<protein>
    <submittedName>
        <fullName evidence="2">Uncharacterized protein</fullName>
    </submittedName>
</protein>